<name>A0ACB9R1S1_9MYRT</name>
<evidence type="ECO:0000313" key="1">
    <source>
        <dbReference type="EMBL" id="KAI4372853.1"/>
    </source>
</evidence>
<dbReference type="Proteomes" id="UP001057402">
    <property type="component" value="Chromosome 4"/>
</dbReference>
<gene>
    <name evidence="1" type="ORF">MLD38_011037</name>
</gene>
<proteinExistence type="predicted"/>
<accession>A0ACB9R1S1</accession>
<sequence length="455" mass="49411">MGYATGLRSMHLSIVAALSLLLPTFCFHFPLHLPYSSVVTPFYHSTRPAFQHGRHSRYYRHLRSPFLTSSLGRRASTSPTSLKIVNVNDYGAVGDGRDDSEAFRKAWKVACSTGRAALVVPSGRKYRLKPIRFSGPCNSDLVFKVYGEIQASDDFADYAGDGAHWLLFENLDNFRVEGGGSIDGNGQRWWQNSCKTNPKLPCRAAPTALTFHGCNNLRVSDLSIKNAQQMHIWFENCISVQAENLLVAAPAASPNTDGIHVSATQNIGIQNCVIGTGDDCISIVSGSRNVRATDITCGPGHGISIGSLGAGNSRDYVSDVVVTRARLSGTTNGVRIKTWQGGSGYAKNIKFQDIVMKDVENPIIIDQNYCDQKKQCQMQESAVQVSNVVYSGIRGTSASEEAIKFDCSKSHPCQGITLQAINLRSSQSPNIQATAAACSNVNFIQSEGVFPRCSK</sequence>
<evidence type="ECO:0000313" key="2">
    <source>
        <dbReference type="Proteomes" id="UP001057402"/>
    </source>
</evidence>
<reference evidence="2" key="1">
    <citation type="journal article" date="2023" name="Front. Plant Sci.">
        <title>Chromosomal-level genome assembly of Melastoma candidum provides insights into trichome evolution.</title>
        <authorList>
            <person name="Zhong Y."/>
            <person name="Wu W."/>
            <person name="Sun C."/>
            <person name="Zou P."/>
            <person name="Liu Y."/>
            <person name="Dai S."/>
            <person name="Zhou R."/>
        </authorList>
    </citation>
    <scope>NUCLEOTIDE SEQUENCE [LARGE SCALE GENOMIC DNA]</scope>
</reference>
<keyword evidence="2" id="KW-1185">Reference proteome</keyword>
<dbReference type="EMBL" id="CM042883">
    <property type="protein sequence ID" value="KAI4372853.1"/>
    <property type="molecule type" value="Genomic_DNA"/>
</dbReference>
<comment type="caution">
    <text evidence="1">The sequence shown here is derived from an EMBL/GenBank/DDBJ whole genome shotgun (WGS) entry which is preliminary data.</text>
</comment>
<protein>
    <submittedName>
        <fullName evidence="1">Uncharacterized protein</fullName>
    </submittedName>
</protein>
<organism evidence="1 2">
    <name type="scientific">Melastoma candidum</name>
    <dbReference type="NCBI Taxonomy" id="119954"/>
    <lineage>
        <taxon>Eukaryota</taxon>
        <taxon>Viridiplantae</taxon>
        <taxon>Streptophyta</taxon>
        <taxon>Embryophyta</taxon>
        <taxon>Tracheophyta</taxon>
        <taxon>Spermatophyta</taxon>
        <taxon>Magnoliopsida</taxon>
        <taxon>eudicotyledons</taxon>
        <taxon>Gunneridae</taxon>
        <taxon>Pentapetalae</taxon>
        <taxon>rosids</taxon>
        <taxon>malvids</taxon>
        <taxon>Myrtales</taxon>
        <taxon>Melastomataceae</taxon>
        <taxon>Melastomatoideae</taxon>
        <taxon>Melastomateae</taxon>
        <taxon>Melastoma</taxon>
    </lineage>
</organism>